<dbReference type="OMA" id="HMADLFI"/>
<accession>A0A175YBD2</accession>
<protein>
    <submittedName>
        <fullName evidence="1">Uncharacterized protein</fullName>
    </submittedName>
</protein>
<dbReference type="Proteomes" id="UP000077755">
    <property type="component" value="Chromosome 9"/>
</dbReference>
<dbReference type="Gramene" id="KZM80815">
    <property type="protein sequence ID" value="KZM80815"/>
    <property type="gene ID" value="DCAR_031611"/>
</dbReference>
<dbReference type="PANTHER" id="PTHR33450">
    <property type="entry name" value="EMB|CAB67623.1-RELATED"/>
    <property type="match status" value="1"/>
</dbReference>
<evidence type="ECO:0000313" key="2">
    <source>
        <dbReference type="Proteomes" id="UP000077755"/>
    </source>
</evidence>
<gene>
    <name evidence="1" type="ORF">DCAR_0934822</name>
</gene>
<dbReference type="InterPro" id="IPR008480">
    <property type="entry name" value="DUF761_pln"/>
</dbReference>
<dbReference type="PANTHER" id="PTHR33450:SF31">
    <property type="entry name" value="EMB|CAB67623.1"/>
    <property type="match status" value="1"/>
</dbReference>
<dbReference type="OrthoDB" id="684076at2759"/>
<reference evidence="1" key="2">
    <citation type="submission" date="2022-03" db="EMBL/GenBank/DDBJ databases">
        <title>Draft title - Genomic analysis of global carrot germplasm unveils the trajectory of domestication and the origin of high carotenoid orange carrot.</title>
        <authorList>
            <person name="Iorizzo M."/>
            <person name="Ellison S."/>
            <person name="Senalik D."/>
            <person name="Macko-Podgorni A."/>
            <person name="Grzebelus D."/>
            <person name="Bostan H."/>
            <person name="Rolling W."/>
            <person name="Curaba J."/>
            <person name="Simon P."/>
        </authorList>
    </citation>
    <scope>NUCLEOTIDE SEQUENCE</scope>
    <source>
        <tissue evidence="1">Leaf</tissue>
    </source>
</reference>
<evidence type="ECO:0000313" key="1">
    <source>
        <dbReference type="EMBL" id="WOH15285.1"/>
    </source>
</evidence>
<organism evidence="1 2">
    <name type="scientific">Daucus carota subsp. sativus</name>
    <name type="common">Carrot</name>
    <dbReference type="NCBI Taxonomy" id="79200"/>
    <lineage>
        <taxon>Eukaryota</taxon>
        <taxon>Viridiplantae</taxon>
        <taxon>Streptophyta</taxon>
        <taxon>Embryophyta</taxon>
        <taxon>Tracheophyta</taxon>
        <taxon>Spermatophyta</taxon>
        <taxon>Magnoliopsida</taxon>
        <taxon>eudicotyledons</taxon>
        <taxon>Gunneridae</taxon>
        <taxon>Pentapetalae</taxon>
        <taxon>asterids</taxon>
        <taxon>campanulids</taxon>
        <taxon>Apiales</taxon>
        <taxon>Apiaceae</taxon>
        <taxon>Apioideae</taxon>
        <taxon>Scandiceae</taxon>
        <taxon>Daucinae</taxon>
        <taxon>Daucus</taxon>
        <taxon>Daucus sect. Daucus</taxon>
    </lineage>
</organism>
<dbReference type="AlphaFoldDB" id="A0A175YBD2"/>
<dbReference type="Pfam" id="PF05553">
    <property type="entry name" value="DUF761"/>
    <property type="match status" value="1"/>
</dbReference>
<dbReference type="EMBL" id="CP093351">
    <property type="protein sequence ID" value="WOH15285.1"/>
    <property type="molecule type" value="Genomic_DNA"/>
</dbReference>
<sequence length="193" mass="22135">MKSNNNSTSSRVSVVIKPLFSVLSSLAKGKWGTIKTKTETLKAKLVIFSLLKPKHLPALGAISHKIHALVAGSGASDQQHPDRDDQVLDEVQQQQMVEYYYNNYYIDDHEEDDNKYPDLRHCFFDEEEDDGDDPNASAIDQVRNSKQEEGHDFSLEDEIDQVADLFINKFHKRMRIQKLASFKRYQAMLSRST</sequence>
<dbReference type="KEGG" id="dcr:108192421"/>
<reference evidence="1" key="1">
    <citation type="journal article" date="2016" name="Nat. Genet.">
        <title>A high-quality carrot genome assembly provides new insights into carotenoid accumulation and asterid genome evolution.</title>
        <authorList>
            <person name="Iorizzo M."/>
            <person name="Ellison S."/>
            <person name="Senalik D."/>
            <person name="Zeng P."/>
            <person name="Satapoomin P."/>
            <person name="Huang J."/>
            <person name="Bowman M."/>
            <person name="Iovene M."/>
            <person name="Sanseverino W."/>
            <person name="Cavagnaro P."/>
            <person name="Yildiz M."/>
            <person name="Macko-Podgorni A."/>
            <person name="Moranska E."/>
            <person name="Grzebelus E."/>
            <person name="Grzebelus D."/>
            <person name="Ashrafi H."/>
            <person name="Zheng Z."/>
            <person name="Cheng S."/>
            <person name="Spooner D."/>
            <person name="Van Deynze A."/>
            <person name="Simon P."/>
        </authorList>
    </citation>
    <scope>NUCLEOTIDE SEQUENCE</scope>
    <source>
        <tissue evidence="1">Leaf</tissue>
    </source>
</reference>
<proteinExistence type="predicted"/>
<keyword evidence="2" id="KW-1185">Reference proteome</keyword>
<name>A0A175YBD2_DAUCS</name>